<dbReference type="OrthoDB" id="9180225at2"/>
<accession>A0A5C7SX64</accession>
<protein>
    <submittedName>
        <fullName evidence="2">Uncharacterized protein</fullName>
    </submittedName>
</protein>
<dbReference type="InterPro" id="IPR036388">
    <property type="entry name" value="WH-like_DNA-bd_sf"/>
</dbReference>
<organism evidence="2 4">
    <name type="scientific">Thauera aminoaromatica</name>
    <dbReference type="NCBI Taxonomy" id="164330"/>
    <lineage>
        <taxon>Bacteria</taxon>
        <taxon>Pseudomonadati</taxon>
        <taxon>Pseudomonadota</taxon>
        <taxon>Betaproteobacteria</taxon>
        <taxon>Rhodocyclales</taxon>
        <taxon>Zoogloeaceae</taxon>
        <taxon>Thauera</taxon>
    </lineage>
</organism>
<dbReference type="HOGENOM" id="CLU_1676950_0_0_4"/>
<dbReference type="EMBL" id="CP001281">
    <property type="protein sequence ID" value="ACK54659.1"/>
    <property type="molecule type" value="Genomic_DNA"/>
</dbReference>
<dbReference type="EMBL" id="SSFD01000071">
    <property type="protein sequence ID" value="TXH88458.1"/>
    <property type="molecule type" value="Genomic_DNA"/>
</dbReference>
<name>C4ZME5_THASP</name>
<evidence type="ECO:0000313" key="2">
    <source>
        <dbReference type="EMBL" id="ACK54659.1"/>
    </source>
</evidence>
<reference evidence="3 5" key="3">
    <citation type="submission" date="2018-09" db="EMBL/GenBank/DDBJ databases">
        <title>Metagenome Assembled Genomes from an Advanced Water Purification Facility.</title>
        <authorList>
            <person name="Stamps B.W."/>
            <person name="Spear J.R."/>
        </authorList>
    </citation>
    <scope>NUCLEOTIDE SEQUENCE [LARGE SCALE GENOMIC DNA]</scope>
    <source>
        <strain evidence="3">Bin_27_1</strain>
    </source>
</reference>
<evidence type="ECO:0000313" key="4">
    <source>
        <dbReference type="Proteomes" id="UP000002186"/>
    </source>
</evidence>
<sequence>MYPIHDTDAQLLLATLIAAKRRPAALADIVAAAEFMGFPVTAPAAWAVAFERFVTHGLLTTAGEGYVLTPLAVQLVEGLPRKAEADERVFLLRERLSAYKPATEHAAIAIGAEHFEAALREHARLAQQGGKNLLMPKPKRDDEDERRRPYGGRPGGGRFGNARRRP</sequence>
<feature type="region of interest" description="Disordered" evidence="1">
    <location>
        <begin position="127"/>
        <end position="166"/>
    </location>
</feature>
<reference evidence="2 4" key="2">
    <citation type="journal article" date="2012" name="Stand. Genomic Sci.">
        <title>Complete genome sequence of Thauera aminoaromatica strain MZ1T.</title>
        <authorList>
            <person name="Jiang K."/>
            <person name="Sanseverino J."/>
            <person name="Chauhan A."/>
            <person name="Lucas S."/>
            <person name="Copeland A."/>
            <person name="Lapidus A."/>
            <person name="Del Rio T.G."/>
            <person name="Dalin E."/>
            <person name="Tice H."/>
            <person name="Bruce D."/>
            <person name="Goodwin L."/>
            <person name="Pitluck S."/>
            <person name="Sims D."/>
            <person name="Brettin T."/>
            <person name="Detter J.C."/>
            <person name="Han C."/>
            <person name="Chang Y.J."/>
            <person name="Larimer F."/>
            <person name="Land M."/>
            <person name="Hauser L."/>
            <person name="Kyrpides N.C."/>
            <person name="Mikhailova N."/>
            <person name="Moser S."/>
            <person name="Jegier P."/>
            <person name="Close D."/>
            <person name="Debruyn J.M."/>
            <person name="Wang Y."/>
            <person name="Layton A.C."/>
            <person name="Allen M.S."/>
            <person name="Sayler G.S."/>
        </authorList>
    </citation>
    <scope>NUCLEOTIDE SEQUENCE [LARGE SCALE GENOMIC DNA]</scope>
    <source>
        <strain evidence="2 4">MZ1T</strain>
    </source>
</reference>
<dbReference type="Proteomes" id="UP000321192">
    <property type="component" value="Unassembled WGS sequence"/>
</dbReference>
<dbReference type="KEGG" id="tmz:Tmz1t_1908"/>
<feature type="compositionally biased region" description="Basic and acidic residues" evidence="1">
    <location>
        <begin position="138"/>
        <end position="148"/>
    </location>
</feature>
<evidence type="ECO:0000256" key="1">
    <source>
        <dbReference type="SAM" id="MobiDB-lite"/>
    </source>
</evidence>
<reference evidence="4" key="1">
    <citation type="submission" date="2009-05" db="EMBL/GenBank/DDBJ databases">
        <title>Complete sequence of chromosome of Thauera sp. MZ1T.</title>
        <authorList>
            <consortium name="US DOE Joint Genome Institute"/>
            <person name="Lucas S."/>
            <person name="Copeland A."/>
            <person name="Lapidus A."/>
            <person name="Glavina del Rio T."/>
            <person name="Dalin E."/>
            <person name="Tice H."/>
            <person name="Bruce D."/>
            <person name="Goodwin L."/>
            <person name="Pitluck S."/>
            <person name="Sims D."/>
            <person name="Brettin T."/>
            <person name="Detter J.C."/>
            <person name="Han C."/>
            <person name="Larimer F."/>
            <person name="Land M."/>
            <person name="Hauser L."/>
            <person name="Kyrpides N."/>
            <person name="Mikhailova N."/>
            <person name="Sayler G.S."/>
        </authorList>
    </citation>
    <scope>NUCLEOTIDE SEQUENCE [LARGE SCALE GENOMIC DNA]</scope>
    <source>
        <strain evidence="4">MZ1T</strain>
    </source>
</reference>
<proteinExistence type="predicted"/>
<dbReference type="Proteomes" id="UP000002186">
    <property type="component" value="Chromosome"/>
</dbReference>
<dbReference type="AlphaFoldDB" id="C4ZME5"/>
<evidence type="ECO:0000313" key="5">
    <source>
        <dbReference type="Proteomes" id="UP000321192"/>
    </source>
</evidence>
<dbReference type="RefSeq" id="WP_004312945.1">
    <property type="nucleotide sequence ID" value="NC_011662.2"/>
</dbReference>
<accession>C4ZME5</accession>
<gene>
    <name evidence="2" type="ordered locus">Tmz1t_1908</name>
    <name evidence="3" type="ORF">E6Q80_05395</name>
</gene>
<evidence type="ECO:0000313" key="3">
    <source>
        <dbReference type="EMBL" id="TXH88458.1"/>
    </source>
</evidence>
<keyword evidence="4" id="KW-1185">Reference proteome</keyword>
<dbReference type="eggNOG" id="ENOG5032T71">
    <property type="taxonomic scope" value="Bacteria"/>
</dbReference>
<dbReference type="Gene3D" id="1.10.10.10">
    <property type="entry name" value="Winged helix-like DNA-binding domain superfamily/Winged helix DNA-binding domain"/>
    <property type="match status" value="1"/>
</dbReference>